<dbReference type="EMBL" id="FOCT01000018">
    <property type="protein sequence ID" value="SEO35233.1"/>
    <property type="molecule type" value="Genomic_DNA"/>
</dbReference>
<evidence type="ECO:0000313" key="1">
    <source>
        <dbReference type="EMBL" id="SEO35233.1"/>
    </source>
</evidence>
<proteinExistence type="predicted"/>
<protein>
    <submittedName>
        <fullName evidence="1">Uncharacterized protein</fullName>
    </submittedName>
</protein>
<gene>
    <name evidence="1" type="ORF">SAMN05216404_11838</name>
</gene>
<sequence length="37" mass="3954">MGGMSTLGIKTSQQRIRNLFKALVDISYAVDQGLGIA</sequence>
<organism evidence="1 2">
    <name type="scientific">Nitrosospira multiformis</name>
    <dbReference type="NCBI Taxonomy" id="1231"/>
    <lineage>
        <taxon>Bacteria</taxon>
        <taxon>Pseudomonadati</taxon>
        <taxon>Pseudomonadota</taxon>
        <taxon>Betaproteobacteria</taxon>
        <taxon>Nitrosomonadales</taxon>
        <taxon>Nitrosomonadaceae</taxon>
        <taxon>Nitrosospira</taxon>
    </lineage>
</organism>
<evidence type="ECO:0000313" key="2">
    <source>
        <dbReference type="Proteomes" id="UP000183898"/>
    </source>
</evidence>
<name>A0A1H8P0U2_9PROT</name>
<dbReference type="AlphaFoldDB" id="A0A1H8P0U2"/>
<dbReference type="Proteomes" id="UP000183898">
    <property type="component" value="Unassembled WGS sequence"/>
</dbReference>
<accession>A0A1H8P0U2</accession>
<reference evidence="1 2" key="1">
    <citation type="submission" date="2016-10" db="EMBL/GenBank/DDBJ databases">
        <authorList>
            <person name="de Groot N.N."/>
        </authorList>
    </citation>
    <scope>NUCLEOTIDE SEQUENCE [LARGE SCALE GENOMIC DNA]</scope>
    <source>
        <strain evidence="1 2">Nl18</strain>
    </source>
</reference>